<dbReference type="Proteomes" id="UP001153269">
    <property type="component" value="Unassembled WGS sequence"/>
</dbReference>
<reference evidence="1" key="1">
    <citation type="submission" date="2020-03" db="EMBL/GenBank/DDBJ databases">
        <authorList>
            <person name="Weist P."/>
        </authorList>
    </citation>
    <scope>NUCLEOTIDE SEQUENCE</scope>
</reference>
<keyword evidence="2" id="KW-1185">Reference proteome</keyword>
<protein>
    <submittedName>
        <fullName evidence="1">Uncharacterized protein</fullName>
    </submittedName>
</protein>
<dbReference type="AlphaFoldDB" id="A0A9N7YET2"/>
<organism evidence="1 2">
    <name type="scientific">Pleuronectes platessa</name>
    <name type="common">European plaice</name>
    <dbReference type="NCBI Taxonomy" id="8262"/>
    <lineage>
        <taxon>Eukaryota</taxon>
        <taxon>Metazoa</taxon>
        <taxon>Chordata</taxon>
        <taxon>Craniata</taxon>
        <taxon>Vertebrata</taxon>
        <taxon>Euteleostomi</taxon>
        <taxon>Actinopterygii</taxon>
        <taxon>Neopterygii</taxon>
        <taxon>Teleostei</taxon>
        <taxon>Neoteleostei</taxon>
        <taxon>Acanthomorphata</taxon>
        <taxon>Carangaria</taxon>
        <taxon>Pleuronectiformes</taxon>
        <taxon>Pleuronectoidei</taxon>
        <taxon>Pleuronectidae</taxon>
        <taxon>Pleuronectes</taxon>
    </lineage>
</organism>
<evidence type="ECO:0000313" key="1">
    <source>
        <dbReference type="EMBL" id="CAB1423812.1"/>
    </source>
</evidence>
<evidence type="ECO:0000313" key="2">
    <source>
        <dbReference type="Proteomes" id="UP001153269"/>
    </source>
</evidence>
<accession>A0A9N7YET2</accession>
<sequence>MVRHYCRPLTEDRHSETTEITTTGEGLRNTPCNDALTLPLPSTGLIPLPASCFRMCASFNSLLTHSWDRSKSLLAWQRSVWDLQFRYSMGLLCTSEHPSAV</sequence>
<dbReference type="EMBL" id="CADEAL010000682">
    <property type="protein sequence ID" value="CAB1423812.1"/>
    <property type="molecule type" value="Genomic_DNA"/>
</dbReference>
<proteinExistence type="predicted"/>
<gene>
    <name evidence="1" type="ORF">PLEPLA_LOCUS11733</name>
</gene>
<comment type="caution">
    <text evidence="1">The sequence shown here is derived from an EMBL/GenBank/DDBJ whole genome shotgun (WGS) entry which is preliminary data.</text>
</comment>
<name>A0A9N7YET2_PLEPL</name>